<reference evidence="1" key="1">
    <citation type="journal article" date="2014" name="Front. Microbiol.">
        <title>High frequency of phylogenetically diverse reductive dehalogenase-homologous genes in deep subseafloor sedimentary metagenomes.</title>
        <authorList>
            <person name="Kawai M."/>
            <person name="Futagami T."/>
            <person name="Toyoda A."/>
            <person name="Takaki Y."/>
            <person name="Nishi S."/>
            <person name="Hori S."/>
            <person name="Arai W."/>
            <person name="Tsubouchi T."/>
            <person name="Morono Y."/>
            <person name="Uchiyama I."/>
            <person name="Ito T."/>
            <person name="Fujiyama A."/>
            <person name="Inagaki F."/>
            <person name="Takami H."/>
        </authorList>
    </citation>
    <scope>NUCLEOTIDE SEQUENCE</scope>
    <source>
        <strain evidence="1">Expedition CK06-06</strain>
    </source>
</reference>
<organism evidence="1">
    <name type="scientific">marine sediment metagenome</name>
    <dbReference type="NCBI Taxonomy" id="412755"/>
    <lineage>
        <taxon>unclassified sequences</taxon>
        <taxon>metagenomes</taxon>
        <taxon>ecological metagenomes</taxon>
    </lineage>
</organism>
<proteinExistence type="predicted"/>
<protein>
    <recommendedName>
        <fullName evidence="2">IS110 family transposase</fullName>
    </recommendedName>
</protein>
<feature type="non-terminal residue" evidence="1">
    <location>
        <position position="1"/>
    </location>
</feature>
<evidence type="ECO:0000313" key="1">
    <source>
        <dbReference type="EMBL" id="GAH05902.1"/>
    </source>
</evidence>
<dbReference type="EMBL" id="BART01034532">
    <property type="protein sequence ID" value="GAH05902.1"/>
    <property type="molecule type" value="Genomic_DNA"/>
</dbReference>
<accession>X1CE26</accession>
<comment type="caution">
    <text evidence="1">The sequence shown here is derived from an EMBL/GenBank/DDBJ whole genome shotgun (WGS) entry which is preliminary data.</text>
</comment>
<sequence length="56" mass="6752">TFRRYYLRKLDQGKPKPLVLNNIANKLLKIACTIIRNNTRYIKDYRSIHPMYLKNA</sequence>
<name>X1CE26_9ZZZZ</name>
<gene>
    <name evidence="1" type="ORF">S01H4_58994</name>
</gene>
<evidence type="ECO:0008006" key="2">
    <source>
        <dbReference type="Google" id="ProtNLM"/>
    </source>
</evidence>
<dbReference type="AlphaFoldDB" id="X1CE26"/>